<evidence type="ECO:0000313" key="1">
    <source>
        <dbReference type="EMBL" id="GIF09858.1"/>
    </source>
</evidence>
<dbReference type="RefSeq" id="WP_203685140.1">
    <property type="nucleotide sequence ID" value="NZ_BOMW01000107.1"/>
</dbReference>
<gene>
    <name evidence="1" type="ORF">Asi03nite_73960</name>
</gene>
<dbReference type="AlphaFoldDB" id="A0A919NFE3"/>
<name>A0A919NFE3_9ACTN</name>
<sequence length="265" mass="28327">MTTAAQLTADAARLIGYGFRPKLVPARDDTYRDLVLRARADDEFAAAVQAVATGLDLVVLEISDRSGIVFGSTQDSVFAVRMTDYARRTGGEGKASERVLHALAHLGAATLAFPRPADLANETYLGRITVDGVEAFVREAAGRLAEAAAETDTADVATDQPGLEAAWRVYTRRARTGSTGDGRKLASSTTGIVSKALTFLADQGLLVRTGDERRGTFRTTPRYRTQVREAGVVMFDELLRLGITEISDGTGTVTVGWTAESLAQL</sequence>
<evidence type="ECO:0000313" key="2">
    <source>
        <dbReference type="Proteomes" id="UP000629619"/>
    </source>
</evidence>
<dbReference type="EMBL" id="BOMW01000107">
    <property type="protein sequence ID" value="GIF09858.1"/>
    <property type="molecule type" value="Genomic_DNA"/>
</dbReference>
<keyword evidence="2" id="KW-1185">Reference proteome</keyword>
<comment type="caution">
    <text evidence="1">The sequence shown here is derived from an EMBL/GenBank/DDBJ whole genome shotgun (WGS) entry which is preliminary data.</text>
</comment>
<organism evidence="1 2">
    <name type="scientific">Actinoplanes siamensis</name>
    <dbReference type="NCBI Taxonomy" id="1223317"/>
    <lineage>
        <taxon>Bacteria</taxon>
        <taxon>Bacillati</taxon>
        <taxon>Actinomycetota</taxon>
        <taxon>Actinomycetes</taxon>
        <taxon>Micromonosporales</taxon>
        <taxon>Micromonosporaceae</taxon>
        <taxon>Actinoplanes</taxon>
    </lineage>
</organism>
<accession>A0A919NFE3</accession>
<proteinExistence type="predicted"/>
<reference evidence="1" key="1">
    <citation type="submission" date="2021-01" db="EMBL/GenBank/DDBJ databases">
        <title>Whole genome shotgun sequence of Actinoplanes siamensis NBRC 109076.</title>
        <authorList>
            <person name="Komaki H."/>
            <person name="Tamura T."/>
        </authorList>
    </citation>
    <scope>NUCLEOTIDE SEQUENCE</scope>
    <source>
        <strain evidence="1">NBRC 109076</strain>
    </source>
</reference>
<protein>
    <submittedName>
        <fullName evidence="1">Uncharacterized protein</fullName>
    </submittedName>
</protein>
<dbReference type="Proteomes" id="UP000629619">
    <property type="component" value="Unassembled WGS sequence"/>
</dbReference>